<proteinExistence type="inferred from homology"/>
<evidence type="ECO:0000256" key="1">
    <source>
        <dbReference type="ARBA" id="ARBA00010562"/>
    </source>
</evidence>
<reference evidence="3" key="1">
    <citation type="submission" date="2020-10" db="EMBL/GenBank/DDBJ databases">
        <authorList>
            <person name="Gilroy R."/>
        </authorList>
    </citation>
    <scope>NUCLEOTIDE SEQUENCE</scope>
    <source>
        <strain evidence="3">CHK184-20233</strain>
    </source>
</reference>
<dbReference type="PIRSF" id="PIRSF003108">
    <property type="entry name" value="DinJ"/>
    <property type="match status" value="1"/>
</dbReference>
<comment type="caution">
    <text evidence="3">The sequence shown here is derived from an EMBL/GenBank/DDBJ whole genome shotgun (WGS) entry which is preliminary data.</text>
</comment>
<dbReference type="InterPro" id="IPR026262">
    <property type="entry name" value="DinJ"/>
</dbReference>
<dbReference type="Pfam" id="PF04221">
    <property type="entry name" value="RelB"/>
    <property type="match status" value="1"/>
</dbReference>
<dbReference type="AlphaFoldDB" id="A0A9D1DTV4"/>
<evidence type="ECO:0000313" key="4">
    <source>
        <dbReference type="Proteomes" id="UP000824232"/>
    </source>
</evidence>
<dbReference type="Gene3D" id="1.10.1220.10">
    <property type="entry name" value="Met repressor-like"/>
    <property type="match status" value="1"/>
</dbReference>
<name>A0A9D1DTV4_9FIRM</name>
<sequence length="95" mass="10573">MASLNSAINVQVDSKDKEQATNILKDLGLNMSTAINIFIKQIIKCDGLPFEVRNPKPNKELLEALKEGEDILSGKIDAKKYDSVKELIEDLENDV</sequence>
<dbReference type="GO" id="GO:0006351">
    <property type="term" value="P:DNA-templated transcription"/>
    <property type="evidence" value="ECO:0007669"/>
    <property type="project" value="TreeGrafter"/>
</dbReference>
<dbReference type="GO" id="GO:0015643">
    <property type="term" value="F:toxic substance binding"/>
    <property type="evidence" value="ECO:0007669"/>
    <property type="project" value="InterPro"/>
</dbReference>
<dbReference type="InterPro" id="IPR013321">
    <property type="entry name" value="Arc_rbn_hlx_hlx"/>
</dbReference>
<comment type="similarity">
    <text evidence="1">Belongs to the RelB/DinJ antitoxin family.</text>
</comment>
<dbReference type="PANTHER" id="PTHR38781">
    <property type="entry name" value="ANTITOXIN DINJ-RELATED"/>
    <property type="match status" value="1"/>
</dbReference>
<reference evidence="3" key="2">
    <citation type="journal article" date="2021" name="PeerJ">
        <title>Extensive microbial diversity within the chicken gut microbiome revealed by metagenomics and culture.</title>
        <authorList>
            <person name="Gilroy R."/>
            <person name="Ravi A."/>
            <person name="Getino M."/>
            <person name="Pursley I."/>
            <person name="Horton D.L."/>
            <person name="Alikhan N.F."/>
            <person name="Baker D."/>
            <person name="Gharbi K."/>
            <person name="Hall N."/>
            <person name="Watson M."/>
            <person name="Adriaenssens E.M."/>
            <person name="Foster-Nyarko E."/>
            <person name="Jarju S."/>
            <person name="Secka A."/>
            <person name="Antonio M."/>
            <person name="Oren A."/>
            <person name="Chaudhuri R.R."/>
            <person name="La Ragione R."/>
            <person name="Hildebrand F."/>
            <person name="Pallen M.J."/>
        </authorList>
    </citation>
    <scope>NUCLEOTIDE SEQUENCE</scope>
    <source>
        <strain evidence="3">CHK184-20233</strain>
    </source>
</reference>
<protein>
    <submittedName>
        <fullName evidence="3">Type II toxin-antitoxin system RelB/DinJ family antitoxin</fullName>
    </submittedName>
</protein>
<gene>
    <name evidence="3" type="ORF">IAB38_02320</name>
</gene>
<dbReference type="PANTHER" id="PTHR38781:SF1">
    <property type="entry name" value="ANTITOXIN DINJ-RELATED"/>
    <property type="match status" value="1"/>
</dbReference>
<dbReference type="GO" id="GO:0006355">
    <property type="term" value="P:regulation of DNA-templated transcription"/>
    <property type="evidence" value="ECO:0007669"/>
    <property type="project" value="InterPro"/>
</dbReference>
<organism evidence="3 4">
    <name type="scientific">Candidatus Onthousia excrementipullorum</name>
    <dbReference type="NCBI Taxonomy" id="2840884"/>
    <lineage>
        <taxon>Bacteria</taxon>
        <taxon>Bacillati</taxon>
        <taxon>Bacillota</taxon>
        <taxon>Bacilli</taxon>
        <taxon>Candidatus Onthousia</taxon>
    </lineage>
</organism>
<dbReference type="NCBIfam" id="TIGR02384">
    <property type="entry name" value="RelB_DinJ"/>
    <property type="match status" value="1"/>
</dbReference>
<dbReference type="InterPro" id="IPR007337">
    <property type="entry name" value="RelB/DinJ"/>
</dbReference>
<keyword evidence="2" id="KW-1277">Toxin-antitoxin system</keyword>
<dbReference type="EMBL" id="DVHC01000026">
    <property type="protein sequence ID" value="HIR58862.1"/>
    <property type="molecule type" value="Genomic_DNA"/>
</dbReference>
<dbReference type="GO" id="GO:0000987">
    <property type="term" value="F:cis-regulatory region sequence-specific DNA binding"/>
    <property type="evidence" value="ECO:0007669"/>
    <property type="project" value="InterPro"/>
</dbReference>
<accession>A0A9D1DTV4</accession>
<dbReference type="GO" id="GO:0044010">
    <property type="term" value="P:single-species biofilm formation"/>
    <property type="evidence" value="ECO:0007669"/>
    <property type="project" value="InterPro"/>
</dbReference>
<dbReference type="Proteomes" id="UP000824232">
    <property type="component" value="Unassembled WGS sequence"/>
</dbReference>
<evidence type="ECO:0000313" key="3">
    <source>
        <dbReference type="EMBL" id="HIR58862.1"/>
    </source>
</evidence>
<evidence type="ECO:0000256" key="2">
    <source>
        <dbReference type="ARBA" id="ARBA00022649"/>
    </source>
</evidence>